<feature type="signal peptide" evidence="2">
    <location>
        <begin position="1"/>
        <end position="19"/>
    </location>
</feature>
<evidence type="ECO:0000313" key="4">
    <source>
        <dbReference type="EMBL" id="AXY26443.1"/>
    </source>
</evidence>
<dbReference type="InterPro" id="IPR027954">
    <property type="entry name" value="Transcobalamin-like_C"/>
</dbReference>
<proteinExistence type="predicted"/>
<evidence type="ECO:0000256" key="2">
    <source>
        <dbReference type="SAM" id="SignalP"/>
    </source>
</evidence>
<accession>A0A347WMY6</accession>
<protein>
    <recommendedName>
        <fullName evidence="3">Transcobalamin-like C-terminal domain-containing protein</fullName>
    </recommendedName>
</protein>
<gene>
    <name evidence="4" type="ORF">CL176_10810</name>
</gene>
<dbReference type="Pfam" id="PF14478">
    <property type="entry name" value="DUF4430"/>
    <property type="match status" value="1"/>
</dbReference>
<keyword evidence="2" id="KW-0732">Signal</keyword>
<dbReference type="Gene3D" id="2.170.130.30">
    <property type="match status" value="1"/>
</dbReference>
<evidence type="ECO:0000259" key="3">
    <source>
        <dbReference type="Pfam" id="PF14478"/>
    </source>
</evidence>
<feature type="chain" id="PRO_5038381119" description="Transcobalamin-like C-terminal domain-containing protein" evidence="2">
    <location>
        <begin position="20"/>
        <end position="213"/>
    </location>
</feature>
<evidence type="ECO:0000256" key="1">
    <source>
        <dbReference type="SAM" id="MobiDB-lite"/>
    </source>
</evidence>
<feature type="domain" description="Transcobalamin-like C-terminal" evidence="3">
    <location>
        <begin position="111"/>
        <end position="179"/>
    </location>
</feature>
<name>A0A347WMY6_9LACT</name>
<evidence type="ECO:0000313" key="5">
    <source>
        <dbReference type="Proteomes" id="UP000263232"/>
    </source>
</evidence>
<dbReference type="EMBL" id="CP023434">
    <property type="protein sequence ID" value="AXY26443.1"/>
    <property type="molecule type" value="Genomic_DNA"/>
</dbReference>
<dbReference type="PROSITE" id="PS51257">
    <property type="entry name" value="PROKAR_LIPOPROTEIN"/>
    <property type="match status" value="1"/>
</dbReference>
<organism evidence="4 5">
    <name type="scientific">Suicoccus acidiformans</name>
    <dbReference type="NCBI Taxonomy" id="2036206"/>
    <lineage>
        <taxon>Bacteria</taxon>
        <taxon>Bacillati</taxon>
        <taxon>Bacillota</taxon>
        <taxon>Bacilli</taxon>
        <taxon>Lactobacillales</taxon>
        <taxon>Aerococcaceae</taxon>
        <taxon>Suicoccus</taxon>
    </lineage>
</organism>
<dbReference type="OrthoDB" id="2356646at2"/>
<dbReference type="KEGG" id="abae:CL176_10810"/>
<sequence>MKKFLKMMTIALATLLLVACGNKDEQPTASIDEASSEQASDQAAPASTESEASQASDAQASDASTDESAATSGEEETTGDEVTGDSVKVTLYVTGETEPHATFEVPYEEGMNVLETLEAQSEVDFNFNEDEGVIDMIDGIENDYALGHTWAYLLNGAFAELGVVSQTLEAGDEISWYYGTIDEIPINIIPAEGDTLPAATNEETPEADNPATE</sequence>
<keyword evidence="5" id="KW-1185">Reference proteome</keyword>
<dbReference type="AlphaFoldDB" id="A0A347WMY6"/>
<feature type="compositionally biased region" description="Low complexity" evidence="1">
    <location>
        <begin position="32"/>
        <end position="72"/>
    </location>
</feature>
<feature type="compositionally biased region" description="Acidic residues" evidence="1">
    <location>
        <begin position="73"/>
        <end position="83"/>
    </location>
</feature>
<feature type="region of interest" description="Disordered" evidence="1">
    <location>
        <begin position="27"/>
        <end position="86"/>
    </location>
</feature>
<dbReference type="RefSeq" id="WP_118991300.1">
    <property type="nucleotide sequence ID" value="NZ_CP023434.1"/>
</dbReference>
<dbReference type="Proteomes" id="UP000263232">
    <property type="component" value="Chromosome"/>
</dbReference>
<reference evidence="4 5" key="1">
    <citation type="submission" date="2017-09" db="EMBL/GenBank/DDBJ databases">
        <title>Complete genome sequence of Oxytococcus suis strain ZY16052.</title>
        <authorList>
            <person name="Li F."/>
        </authorList>
    </citation>
    <scope>NUCLEOTIDE SEQUENCE [LARGE SCALE GENOMIC DNA]</scope>
    <source>
        <strain evidence="4 5">ZY16052</strain>
    </source>
</reference>